<accession>A0AAE4ZA41</accession>
<dbReference type="GO" id="GO:0016787">
    <property type="term" value="F:hydrolase activity"/>
    <property type="evidence" value="ECO:0007669"/>
    <property type="project" value="UniProtKB-KW"/>
</dbReference>
<reference evidence="6 7" key="1">
    <citation type="submission" date="2020-01" db="EMBL/GenBank/DDBJ databases">
        <title>Genomes assembled from Gulf of Kutch pelagic sediment metagenomes.</title>
        <authorList>
            <person name="Chandrashekar M."/>
            <person name="Mahajan M.S."/>
            <person name="Dave K.J."/>
            <person name="Vatsa P."/>
            <person name="Nathani N.M."/>
        </authorList>
    </citation>
    <scope>NUCLEOTIDE SEQUENCE [LARGE SCALE GENOMIC DNA]</scope>
    <source>
        <strain evidence="6">KS3-K002</strain>
    </source>
</reference>
<comment type="caution">
    <text evidence="6">The sequence shown here is derived from an EMBL/GenBank/DDBJ whole genome shotgun (WGS) entry which is preliminary data.</text>
</comment>
<evidence type="ECO:0000256" key="1">
    <source>
        <dbReference type="ARBA" id="ARBA00007749"/>
    </source>
</evidence>
<dbReference type="InterPro" id="IPR051013">
    <property type="entry name" value="MBL_superfamily_lactonases"/>
</dbReference>
<dbReference type="AlphaFoldDB" id="A0AAE4ZA41"/>
<keyword evidence="4" id="KW-0862">Zinc</keyword>
<dbReference type="PANTHER" id="PTHR42978">
    <property type="entry name" value="QUORUM-QUENCHING LACTONASE YTNP-RELATED-RELATED"/>
    <property type="match status" value="1"/>
</dbReference>
<dbReference type="InterPro" id="IPR001279">
    <property type="entry name" value="Metallo-B-lactamas"/>
</dbReference>
<evidence type="ECO:0000313" key="6">
    <source>
        <dbReference type="EMBL" id="NIR76580.1"/>
    </source>
</evidence>
<dbReference type="PANTHER" id="PTHR42978:SF6">
    <property type="entry name" value="QUORUM-QUENCHING LACTONASE YTNP-RELATED"/>
    <property type="match status" value="1"/>
</dbReference>
<evidence type="ECO:0000256" key="4">
    <source>
        <dbReference type="ARBA" id="ARBA00022833"/>
    </source>
</evidence>
<dbReference type="GO" id="GO:0046872">
    <property type="term" value="F:metal ion binding"/>
    <property type="evidence" value="ECO:0007669"/>
    <property type="project" value="UniProtKB-KW"/>
</dbReference>
<feature type="domain" description="Metallo-beta-lactamase" evidence="5">
    <location>
        <begin position="40"/>
        <end position="252"/>
    </location>
</feature>
<protein>
    <submittedName>
        <fullName evidence="6">MBL fold metallo-hydrolase</fullName>
    </submittedName>
</protein>
<dbReference type="Gene3D" id="3.60.15.10">
    <property type="entry name" value="Ribonuclease Z/Hydroxyacylglutathione hydrolase-like"/>
    <property type="match status" value="1"/>
</dbReference>
<evidence type="ECO:0000259" key="5">
    <source>
        <dbReference type="SMART" id="SM00849"/>
    </source>
</evidence>
<dbReference type="InterPro" id="IPR036866">
    <property type="entry name" value="RibonucZ/Hydroxyglut_hydro"/>
</dbReference>
<evidence type="ECO:0000313" key="7">
    <source>
        <dbReference type="Proteomes" id="UP000702544"/>
    </source>
</evidence>
<dbReference type="Proteomes" id="UP000702544">
    <property type="component" value="Unassembled WGS sequence"/>
</dbReference>
<keyword evidence="2" id="KW-0479">Metal-binding</keyword>
<comment type="similarity">
    <text evidence="1">Belongs to the metallo-beta-lactamase superfamily.</text>
</comment>
<name>A0AAE4ZA41_9BACT</name>
<dbReference type="SUPFAM" id="SSF56281">
    <property type="entry name" value="Metallo-hydrolase/oxidoreductase"/>
    <property type="match status" value="1"/>
</dbReference>
<dbReference type="CDD" id="cd16281">
    <property type="entry name" value="metallo-hydrolase-like_MBL-fold"/>
    <property type="match status" value="1"/>
</dbReference>
<evidence type="ECO:0000256" key="3">
    <source>
        <dbReference type="ARBA" id="ARBA00022801"/>
    </source>
</evidence>
<evidence type="ECO:0000256" key="2">
    <source>
        <dbReference type="ARBA" id="ARBA00022723"/>
    </source>
</evidence>
<gene>
    <name evidence="6" type="ORF">GWO12_15980</name>
</gene>
<dbReference type="Pfam" id="PF00753">
    <property type="entry name" value="Lactamase_B"/>
    <property type="match status" value="1"/>
</dbReference>
<proteinExistence type="inferred from homology"/>
<organism evidence="6 7">
    <name type="scientific">Candidatus Kutchimonas denitrificans</name>
    <dbReference type="NCBI Taxonomy" id="3056748"/>
    <lineage>
        <taxon>Bacteria</taxon>
        <taxon>Pseudomonadati</taxon>
        <taxon>Gemmatimonadota</taxon>
        <taxon>Gemmatimonadia</taxon>
        <taxon>Candidatus Palauibacterales</taxon>
        <taxon>Candidatus Palauibacteraceae</taxon>
        <taxon>Candidatus Kutchimonas</taxon>
    </lineage>
</organism>
<dbReference type="EMBL" id="JAACAK010000133">
    <property type="protein sequence ID" value="NIR76580.1"/>
    <property type="molecule type" value="Genomic_DNA"/>
</dbReference>
<keyword evidence="3" id="KW-0378">Hydrolase</keyword>
<dbReference type="SMART" id="SM00849">
    <property type="entry name" value="Lactamase_B"/>
    <property type="match status" value="1"/>
</dbReference>
<sequence length="276" mass="30573">MYALDAGMQRLDGGAMFGVVPKPLWEKKIPADERNRIPLAMRTLLVETDGELILIDTGAGNKEDEKFRDIYGVENEGDPTALEDSIRAAGFAPDDVTLVVNTHLHFDHAGGDTVRRPDGEIVPAFPGVRHLVQKREWDFAHLRNERVKASYLPHNFDPVGEAGLFEFVAGEAEIVPGITLLPAPGHTPGHQSVRIESEGETALYVADLIPTVAHLPLPWIMGYDVEPLTTLETKRAVLGRVLEERTLLIFEHDPNTAWGYLSPQEKRPTLVAERPD</sequence>